<keyword evidence="1 2" id="KW-0663">Pyridoxal phosphate</keyword>
<protein>
    <submittedName>
        <fullName evidence="3">Pyridoxal phosphate-dependent enzyme-like protein</fullName>
    </submittedName>
</protein>
<evidence type="ECO:0000313" key="3">
    <source>
        <dbReference type="EMBL" id="ACT12348.1"/>
    </source>
</evidence>
<dbReference type="AlphaFoldDB" id="C6DCJ8"/>
<dbReference type="Pfam" id="PF01041">
    <property type="entry name" value="DegT_DnrJ_EryC1"/>
    <property type="match status" value="1"/>
</dbReference>
<dbReference type="eggNOG" id="COG0399">
    <property type="taxonomic scope" value="Bacteria"/>
</dbReference>
<accession>C6DCJ8</accession>
<dbReference type="HOGENOM" id="CLU_879824_0_0_6"/>
<dbReference type="EMBL" id="CP001657">
    <property type="protein sequence ID" value="ACT12348.1"/>
    <property type="molecule type" value="Genomic_DNA"/>
</dbReference>
<dbReference type="InterPro" id="IPR015421">
    <property type="entry name" value="PyrdxlP-dep_Trfase_major"/>
</dbReference>
<evidence type="ECO:0000313" key="4">
    <source>
        <dbReference type="Proteomes" id="UP000002736"/>
    </source>
</evidence>
<dbReference type="InterPro" id="IPR000653">
    <property type="entry name" value="DegT/StrS_aminotransferase"/>
</dbReference>
<sequence>MNDYCWIATEDVFMRPSYRISPFDTSFIYKNSLVPKESQCDHYFEVKHAGYKLNYVLKARDGIHLSLIDLKLQLSDVVTILSTTQNLYVSSCVTNAVEKVCRWNREVTSETKAIIVVHEFGTIYEDMEDIYSLRIPVIEDFAHSFNSFSPASGKGDYIIYSFPKYFPIQYGGVVLSKKEIKSKVELSHEKYSYIRHVLSSYIGATDDYKTKRIENYNYLKDRLKTLGFFERLKLKKDETPAVFMFTVPDGLSLPSLKEHMQNHGVESSIFYGESVFFLPVHHRLNQIDLDYFIFILENFIKKY</sequence>
<name>C6DCJ8_PECCP</name>
<reference evidence="3 4" key="1">
    <citation type="submission" date="2009-07" db="EMBL/GenBank/DDBJ databases">
        <title>Complete sequence of Pectobacterium carotovorum subsp. carotovorum PC1.</title>
        <authorList>
            <consortium name="US DOE Joint Genome Institute"/>
            <person name="Lucas S."/>
            <person name="Copeland A."/>
            <person name="Lapidus A."/>
            <person name="Glavina del Rio T."/>
            <person name="Tice H."/>
            <person name="Bruce D."/>
            <person name="Goodwin L."/>
            <person name="Pitluck S."/>
            <person name="Munk A.C."/>
            <person name="Brettin T."/>
            <person name="Detter J.C."/>
            <person name="Han C."/>
            <person name="Tapia R."/>
            <person name="Larimer F."/>
            <person name="Land M."/>
            <person name="Hauser L."/>
            <person name="Kyrpides N."/>
            <person name="Mikhailova N."/>
            <person name="Balakrishnan V."/>
            <person name="Glasner J."/>
            <person name="Perna N.T."/>
        </authorList>
    </citation>
    <scope>NUCLEOTIDE SEQUENCE [LARGE SCALE GENOMIC DNA]</scope>
    <source>
        <strain evidence="3 4">PC1</strain>
    </source>
</reference>
<comment type="similarity">
    <text evidence="2">Belongs to the DegT/DnrJ/EryC1 family.</text>
</comment>
<dbReference type="Proteomes" id="UP000002736">
    <property type="component" value="Chromosome"/>
</dbReference>
<dbReference type="STRING" id="561230.PC1_1301"/>
<evidence type="ECO:0000256" key="1">
    <source>
        <dbReference type="ARBA" id="ARBA00022898"/>
    </source>
</evidence>
<proteinExistence type="inferred from homology"/>
<dbReference type="Gene3D" id="3.40.640.10">
    <property type="entry name" value="Type I PLP-dependent aspartate aminotransferase-like (Major domain)"/>
    <property type="match status" value="1"/>
</dbReference>
<gene>
    <name evidence="3" type="ordered locus">PC1_1301</name>
</gene>
<dbReference type="KEGG" id="pct:PC1_1301"/>
<evidence type="ECO:0000256" key="2">
    <source>
        <dbReference type="RuleBase" id="RU004508"/>
    </source>
</evidence>
<organism evidence="3 4">
    <name type="scientific">Pectobacterium carotovorum subsp. carotovorum (strain PC1)</name>
    <dbReference type="NCBI Taxonomy" id="561230"/>
    <lineage>
        <taxon>Bacteria</taxon>
        <taxon>Pseudomonadati</taxon>
        <taxon>Pseudomonadota</taxon>
        <taxon>Gammaproteobacteria</taxon>
        <taxon>Enterobacterales</taxon>
        <taxon>Pectobacteriaceae</taxon>
        <taxon>Pectobacterium</taxon>
    </lineage>
</organism>
<dbReference type="InterPro" id="IPR015424">
    <property type="entry name" value="PyrdxlP-dep_Trfase"/>
</dbReference>
<dbReference type="SUPFAM" id="SSF53383">
    <property type="entry name" value="PLP-dependent transferases"/>
    <property type="match status" value="1"/>
</dbReference>